<dbReference type="InterPro" id="IPR023753">
    <property type="entry name" value="FAD/NAD-binding_dom"/>
</dbReference>
<sequence length="295" mass="32250">MPNGNGNNFRIETPVLNPKKRVHNFKEVELGFSKEQALKEAVRCLQCPEPSCVEGCAARIQIRDFIKALAEEKGEDAVRIIEETNYFPKICGRICQQEFQCEGACILAKQGKPINIRALEKFAGDSFKTSLKKQALNGKKIAIVGSGPSGLTVALELSQLGYNVRVFDSSKAMGGVIKYGVPEFRLPKKVVEQELKKIKKLGVKFERKQFIGSENSVIDLLHDGFDAVFVGTGVGEAKMLEMPGKQLSGIIPAVNFLIAKNLHEKNMIEKGDKVLVIGAGFVGMDAARTALRLGA</sequence>
<dbReference type="InterPro" id="IPR028261">
    <property type="entry name" value="DPD_II"/>
</dbReference>
<dbReference type="SUPFAM" id="SSF51971">
    <property type="entry name" value="Nucleotide-binding domain"/>
    <property type="match status" value="1"/>
</dbReference>
<dbReference type="Pfam" id="PF07992">
    <property type="entry name" value="Pyr_redox_2"/>
    <property type="match status" value="1"/>
</dbReference>
<dbReference type="Gene3D" id="1.10.1060.10">
    <property type="entry name" value="Alpha-helical ferredoxin"/>
    <property type="match status" value="1"/>
</dbReference>
<proteinExistence type="predicted"/>
<feature type="non-terminal residue" evidence="3">
    <location>
        <position position="295"/>
    </location>
</feature>
<evidence type="ECO:0000259" key="1">
    <source>
        <dbReference type="Pfam" id="PF07992"/>
    </source>
</evidence>
<dbReference type="SUPFAM" id="SSF46548">
    <property type="entry name" value="alpha-helical ferredoxin"/>
    <property type="match status" value="1"/>
</dbReference>
<dbReference type="PANTHER" id="PTHR42783">
    <property type="entry name" value="GLUTAMATE SYNTHASE [NADPH] SMALL CHAIN"/>
    <property type="match status" value="1"/>
</dbReference>
<protein>
    <submittedName>
        <fullName evidence="3">FAD-dependent oxidoreductase</fullName>
    </submittedName>
</protein>
<dbReference type="AlphaFoldDB" id="A0A7J4K0V8"/>
<feature type="domain" description="Dihydroprymidine dehydrogenase" evidence="2">
    <location>
        <begin position="21"/>
        <end position="129"/>
    </location>
</feature>
<reference evidence="4" key="1">
    <citation type="journal article" date="2020" name="bioRxiv">
        <title>A rank-normalized archaeal taxonomy based on genome phylogeny resolves widespread incomplete and uneven classifications.</title>
        <authorList>
            <person name="Rinke C."/>
            <person name="Chuvochina M."/>
            <person name="Mussig A.J."/>
            <person name="Chaumeil P.-A."/>
            <person name="Waite D.W."/>
            <person name="Whitman W.B."/>
            <person name="Parks D.H."/>
            <person name="Hugenholtz P."/>
        </authorList>
    </citation>
    <scope>NUCLEOTIDE SEQUENCE [LARGE SCALE GENOMIC DNA]</scope>
</reference>
<gene>
    <name evidence="3" type="ORF">HA222_00535</name>
</gene>
<accession>A0A7J4K0V8</accession>
<comment type="caution">
    <text evidence="3">The sequence shown here is derived from an EMBL/GenBank/DDBJ whole genome shotgun (WGS) entry which is preliminary data.</text>
</comment>
<dbReference type="Pfam" id="PF14691">
    <property type="entry name" value="Fer4_20"/>
    <property type="match status" value="1"/>
</dbReference>
<dbReference type="InterPro" id="IPR036188">
    <property type="entry name" value="FAD/NAD-bd_sf"/>
</dbReference>
<organism evidence="3 4">
    <name type="scientific">Candidatus Iainarchaeum sp</name>
    <dbReference type="NCBI Taxonomy" id="3101447"/>
    <lineage>
        <taxon>Archaea</taxon>
        <taxon>Candidatus Iainarchaeota</taxon>
        <taxon>Candidatus Iainarchaeia</taxon>
        <taxon>Candidatus Iainarchaeales</taxon>
        <taxon>Candidatus Iainarchaeaceae</taxon>
        <taxon>Candidatus Iainarchaeum</taxon>
    </lineage>
</organism>
<evidence type="ECO:0000313" key="3">
    <source>
        <dbReference type="EMBL" id="HIH21136.1"/>
    </source>
</evidence>
<name>A0A7J4K0V8_9ARCH</name>
<dbReference type="PANTHER" id="PTHR42783:SF3">
    <property type="entry name" value="GLUTAMATE SYNTHASE [NADPH] SMALL CHAIN-RELATED"/>
    <property type="match status" value="1"/>
</dbReference>
<dbReference type="GO" id="GO:0051536">
    <property type="term" value="F:iron-sulfur cluster binding"/>
    <property type="evidence" value="ECO:0007669"/>
    <property type="project" value="InterPro"/>
</dbReference>
<feature type="domain" description="FAD/NAD(P)-binding" evidence="1">
    <location>
        <begin position="140"/>
        <end position="294"/>
    </location>
</feature>
<dbReference type="Gene3D" id="3.50.50.60">
    <property type="entry name" value="FAD/NAD(P)-binding domain"/>
    <property type="match status" value="1"/>
</dbReference>
<dbReference type="EMBL" id="DUFW01000005">
    <property type="protein sequence ID" value="HIH21136.1"/>
    <property type="molecule type" value="Genomic_DNA"/>
</dbReference>
<dbReference type="PRINTS" id="PR00419">
    <property type="entry name" value="ADXRDTASE"/>
</dbReference>
<dbReference type="GO" id="GO:0016491">
    <property type="term" value="F:oxidoreductase activity"/>
    <property type="evidence" value="ECO:0007669"/>
    <property type="project" value="InterPro"/>
</dbReference>
<evidence type="ECO:0000259" key="2">
    <source>
        <dbReference type="Pfam" id="PF14691"/>
    </source>
</evidence>
<dbReference type="Proteomes" id="UP000590964">
    <property type="component" value="Unassembled WGS sequence"/>
</dbReference>
<evidence type="ECO:0000313" key="4">
    <source>
        <dbReference type="Proteomes" id="UP000590964"/>
    </source>
</evidence>
<dbReference type="InterPro" id="IPR009051">
    <property type="entry name" value="Helical_ferredxn"/>
</dbReference>